<sequence>MLLVPMLASCGAKNFVSGHPTSQAQFLFVDANVDGALVTSEYGDSCRTPCNIPLLADRGGKVTISAPGHASQRHLVGSEYLVVTPPPTTVSASVFTGGRWSGVSVGASTSFSGPKRIAVLDEGLLLVELQPLGEGEVDPLQPGELTTGRRYTLDEWEARAK</sequence>
<evidence type="ECO:0000313" key="2">
    <source>
        <dbReference type="Proteomes" id="UP000698028"/>
    </source>
</evidence>
<evidence type="ECO:0000313" key="1">
    <source>
        <dbReference type="EMBL" id="MBW0145125.1"/>
    </source>
</evidence>
<comment type="caution">
    <text evidence="1">The sequence shown here is derived from an EMBL/GenBank/DDBJ whole genome shotgun (WGS) entry which is preliminary data.</text>
</comment>
<organism evidence="1 2">
    <name type="scientific">Sphingomicrobium clamense</name>
    <dbReference type="NCBI Taxonomy" id="2851013"/>
    <lineage>
        <taxon>Bacteria</taxon>
        <taxon>Pseudomonadati</taxon>
        <taxon>Pseudomonadota</taxon>
        <taxon>Alphaproteobacteria</taxon>
        <taxon>Sphingomonadales</taxon>
        <taxon>Sphingomonadaceae</taxon>
        <taxon>Sphingomicrobium</taxon>
    </lineage>
</organism>
<dbReference type="EMBL" id="JAHVAH010000001">
    <property type="protein sequence ID" value="MBW0145125.1"/>
    <property type="molecule type" value="Genomic_DNA"/>
</dbReference>
<gene>
    <name evidence="1" type="ORF">KTQ36_07430</name>
</gene>
<evidence type="ECO:0008006" key="3">
    <source>
        <dbReference type="Google" id="ProtNLM"/>
    </source>
</evidence>
<proteinExistence type="predicted"/>
<dbReference type="Proteomes" id="UP000698028">
    <property type="component" value="Unassembled WGS sequence"/>
</dbReference>
<dbReference type="RefSeq" id="WP_218633057.1">
    <property type="nucleotide sequence ID" value="NZ_JAHVAH010000001.1"/>
</dbReference>
<protein>
    <recommendedName>
        <fullName evidence="3">Lipoprotein</fullName>
    </recommendedName>
</protein>
<keyword evidence="2" id="KW-1185">Reference proteome</keyword>
<accession>A0ABS6V6D1</accession>
<reference evidence="1 2" key="1">
    <citation type="submission" date="2021-07" db="EMBL/GenBank/DDBJ databases">
        <title>The draft genome sequence of Sphingomicrobium sp. B8.</title>
        <authorList>
            <person name="Mu L."/>
        </authorList>
    </citation>
    <scope>NUCLEOTIDE SEQUENCE [LARGE SCALE GENOMIC DNA]</scope>
    <source>
        <strain evidence="1 2">B8</strain>
    </source>
</reference>
<name>A0ABS6V6D1_9SPHN</name>